<dbReference type="SUPFAM" id="SSF48576">
    <property type="entry name" value="Terpenoid synthases"/>
    <property type="match status" value="1"/>
</dbReference>
<name>A0A9N9X0A3_PHACE</name>
<protein>
    <submittedName>
        <fullName evidence="1">Uncharacterized protein</fullName>
    </submittedName>
</protein>
<reference evidence="1" key="2">
    <citation type="submission" date="2022-10" db="EMBL/GenBank/DDBJ databases">
        <authorList>
            <consortium name="ENA_rothamsted_submissions"/>
            <consortium name="culmorum"/>
            <person name="King R."/>
        </authorList>
    </citation>
    <scope>NUCLEOTIDE SEQUENCE</scope>
</reference>
<keyword evidence="2" id="KW-1185">Reference proteome</keyword>
<reference evidence="1" key="1">
    <citation type="submission" date="2022-01" db="EMBL/GenBank/DDBJ databases">
        <authorList>
            <person name="King R."/>
        </authorList>
    </citation>
    <scope>NUCLEOTIDE SEQUENCE</scope>
</reference>
<dbReference type="PANTHER" id="PTHR12001:SF55">
    <property type="entry name" value="ALL TRANS-POLYPRENYL-DIPHOSPHATE SYNTHASE PDSS2"/>
    <property type="match status" value="1"/>
</dbReference>
<dbReference type="PANTHER" id="PTHR12001">
    <property type="entry name" value="GERANYLGERANYL PYROPHOSPHATE SYNTHASE"/>
    <property type="match status" value="1"/>
</dbReference>
<dbReference type="EMBL" id="OU896716">
    <property type="protein sequence ID" value="CAG9813895.1"/>
    <property type="molecule type" value="Genomic_DNA"/>
</dbReference>
<dbReference type="GO" id="GO:1990234">
    <property type="term" value="C:transferase complex"/>
    <property type="evidence" value="ECO:0007669"/>
    <property type="project" value="TreeGrafter"/>
</dbReference>
<dbReference type="AlphaFoldDB" id="A0A9N9X0A3"/>
<accession>A0A9N9X0A3</accession>
<evidence type="ECO:0000313" key="1">
    <source>
        <dbReference type="EMBL" id="CAG9813895.1"/>
    </source>
</evidence>
<sequence>MTLFLKKLPNIERALSRSVPRYFGTKSKEHAECSRAVNEAEKIVGYPTSFLSLRWLLNDEVANIALNLRKLIGTNHPLLDTARELILNKETPTWGLIVLLVSKAGGLSREFSAVDHDITAGILHSQRVLSEITEMVRTSNLIHKSILNIPQDDLDAEDLNFGNKLSLLTGDYLLSSSFKELAGLKCHEVNELVSTCLRDLVEAEFIEPRDSQNRPLPAPPLGKQNDIVVPNQFDGELCTISEVLGNAKAEWTLRHLLDGASLLAKCCQGSLMLANHPKPLQKAGYLFGRNLALAVQANKDETIFEPLKTGSFSLVCAPLLFHLQSDPDFHKVLVKNAQENSTDYGEIRRVVRAGPGLERTRELRGEFASKASEVLKEFPDSEAREALANIIKTI</sequence>
<dbReference type="GO" id="GO:0006744">
    <property type="term" value="P:ubiquinone biosynthetic process"/>
    <property type="evidence" value="ECO:0007669"/>
    <property type="project" value="TreeGrafter"/>
</dbReference>
<dbReference type="GO" id="GO:0008299">
    <property type="term" value="P:isoprenoid biosynthetic process"/>
    <property type="evidence" value="ECO:0007669"/>
    <property type="project" value="TreeGrafter"/>
</dbReference>
<dbReference type="GO" id="GO:0005739">
    <property type="term" value="C:mitochondrion"/>
    <property type="evidence" value="ECO:0007669"/>
    <property type="project" value="TreeGrafter"/>
</dbReference>
<organism evidence="1 2">
    <name type="scientific">Phaedon cochleariae</name>
    <name type="common">Mustard beetle</name>
    <dbReference type="NCBI Taxonomy" id="80249"/>
    <lineage>
        <taxon>Eukaryota</taxon>
        <taxon>Metazoa</taxon>
        <taxon>Ecdysozoa</taxon>
        <taxon>Arthropoda</taxon>
        <taxon>Hexapoda</taxon>
        <taxon>Insecta</taxon>
        <taxon>Pterygota</taxon>
        <taxon>Neoptera</taxon>
        <taxon>Endopterygota</taxon>
        <taxon>Coleoptera</taxon>
        <taxon>Polyphaga</taxon>
        <taxon>Cucujiformia</taxon>
        <taxon>Chrysomeloidea</taxon>
        <taxon>Chrysomelidae</taxon>
        <taxon>Chrysomelinae</taxon>
        <taxon>Chrysomelini</taxon>
        <taxon>Phaedon</taxon>
    </lineage>
</organism>
<evidence type="ECO:0000313" key="2">
    <source>
        <dbReference type="Proteomes" id="UP001153737"/>
    </source>
</evidence>
<dbReference type="GO" id="GO:0004659">
    <property type="term" value="F:prenyltransferase activity"/>
    <property type="evidence" value="ECO:0007669"/>
    <property type="project" value="TreeGrafter"/>
</dbReference>
<gene>
    <name evidence="1" type="ORF">PHAECO_LOCUS1644</name>
</gene>
<dbReference type="OrthoDB" id="9983019at2759"/>
<dbReference type="Proteomes" id="UP001153737">
    <property type="component" value="Chromosome 10"/>
</dbReference>
<dbReference type="Gene3D" id="1.10.600.10">
    <property type="entry name" value="Farnesyl Diphosphate Synthase"/>
    <property type="match status" value="1"/>
</dbReference>
<proteinExistence type="predicted"/>
<dbReference type="InterPro" id="IPR008949">
    <property type="entry name" value="Isoprenoid_synthase_dom_sf"/>
</dbReference>